<accession>A0ABY1SBK6</accession>
<proteinExistence type="predicted"/>
<organism evidence="1 2">
    <name type="scientific">Caldicellulosiruptor bescii</name>
    <name type="common">Anaerocellum thermophilum</name>
    <dbReference type="NCBI Taxonomy" id="31899"/>
    <lineage>
        <taxon>Bacteria</taxon>
        <taxon>Bacillati</taxon>
        <taxon>Bacillota</taxon>
        <taxon>Bacillota incertae sedis</taxon>
        <taxon>Caldicellulosiruptorales</taxon>
        <taxon>Caldicellulosiruptoraceae</taxon>
        <taxon>Caldicellulosiruptor</taxon>
    </lineage>
</organism>
<name>A0ABY1SBK6_CALBS</name>
<evidence type="ECO:0000313" key="1">
    <source>
        <dbReference type="EMBL" id="SMR95695.1"/>
    </source>
</evidence>
<dbReference type="EMBL" id="FXXC01000001">
    <property type="protein sequence ID" value="SMR95695.1"/>
    <property type="molecule type" value="Genomic_DNA"/>
</dbReference>
<protein>
    <submittedName>
        <fullName evidence="1">Uncharacterized protein</fullName>
    </submittedName>
</protein>
<dbReference type="Proteomes" id="UP000196803">
    <property type="component" value="Unassembled WGS sequence"/>
</dbReference>
<reference evidence="1 2" key="1">
    <citation type="submission" date="2017-05" db="EMBL/GenBank/DDBJ databases">
        <authorList>
            <person name="Varghese N."/>
            <person name="Submissions S."/>
        </authorList>
    </citation>
    <scope>NUCLEOTIDE SEQUENCE [LARGE SCALE GENOMIC DNA]</scope>
    <source>
        <strain evidence="1 2">MACB1020</strain>
    </source>
</reference>
<keyword evidence="2" id="KW-1185">Reference proteome</keyword>
<evidence type="ECO:0000313" key="2">
    <source>
        <dbReference type="Proteomes" id="UP000196803"/>
    </source>
</evidence>
<gene>
    <name evidence="1" type="ORF">SAMN05216240_2770</name>
</gene>
<sequence length="490" mass="56222">MGRAIDELSLKNLGFFKDIVVGIIKGVIRLSDIASVLAEGYFKEYIEPVERLINLSSEVFGRGVVCDSKVIEYGKYLGIAVCNIVEIISDFATGGTGVFGKVAGKLVSVLGKAGKRVRVKLGKIVKKYDVLWDLPPYGGKYINGRYYTQHALERMAPDIPEVRDFLVQKYHKIATEELGYEPGSDDYIRFMKKNVDPRGIPPMVIENAIRHGKRQPGDKPGTWKYTTSDVTVVINGRGDVITAYPGGNKVVCINYDINDLFKLFGEKKFLEDDYKAETFYWSIRDKYGMGIFFYMSVYEGNCSLMLSFNGKGIIDLDLYEVKEIRRESDEEGEKMIIEREGDRAGVVAYFKPNFAIEINKVRTKSDADIGQKIKYNVYELIDLFESEAYEANEEEQKYWWRKRDREGFCLTFYMSVNEGICDLCLTYENFEKPIFNIEIDGVRRLRGESERKEGELVMERLIIERSEGKSPVVVYFRPNFKIEIEDIDKL</sequence>
<dbReference type="RefSeq" id="WP_256970581.1">
    <property type="nucleotide sequence ID" value="NZ_FXXC01000001.1"/>
</dbReference>
<comment type="caution">
    <text evidence="1">The sequence shown here is derived from an EMBL/GenBank/DDBJ whole genome shotgun (WGS) entry which is preliminary data.</text>
</comment>